<feature type="region of interest" description="Disordered" evidence="1">
    <location>
        <begin position="29"/>
        <end position="190"/>
    </location>
</feature>
<dbReference type="AlphaFoldDB" id="A0A495XT97"/>
<evidence type="ECO:0000256" key="1">
    <source>
        <dbReference type="SAM" id="MobiDB-lite"/>
    </source>
</evidence>
<name>A0A495XT97_9MICO</name>
<organism evidence="3 4">
    <name type="scientific">Terracoccus luteus</name>
    <dbReference type="NCBI Taxonomy" id="53356"/>
    <lineage>
        <taxon>Bacteria</taxon>
        <taxon>Bacillati</taxon>
        <taxon>Actinomycetota</taxon>
        <taxon>Actinomycetes</taxon>
        <taxon>Micrococcales</taxon>
        <taxon>Intrasporangiaceae</taxon>
        <taxon>Terracoccus</taxon>
    </lineage>
</organism>
<reference evidence="3 4" key="1">
    <citation type="submission" date="2018-10" db="EMBL/GenBank/DDBJ databases">
        <title>Sequencing the genomes of 1000 actinobacteria strains.</title>
        <authorList>
            <person name="Klenk H.-P."/>
        </authorList>
    </citation>
    <scope>NUCLEOTIDE SEQUENCE [LARGE SCALE GENOMIC DNA]</scope>
    <source>
        <strain evidence="3 4">DSM 44267</strain>
    </source>
</reference>
<evidence type="ECO:0000313" key="3">
    <source>
        <dbReference type="EMBL" id="RKT77142.1"/>
    </source>
</evidence>
<dbReference type="EMBL" id="JACHVT010000004">
    <property type="protein sequence ID" value="MBB2987098.1"/>
    <property type="molecule type" value="Genomic_DNA"/>
</dbReference>
<accession>A0A495XT97</accession>
<feature type="compositionally biased region" description="Acidic residues" evidence="1">
    <location>
        <begin position="92"/>
        <end position="102"/>
    </location>
</feature>
<comment type="caution">
    <text evidence="3">The sequence shown here is derived from an EMBL/GenBank/DDBJ whole genome shotgun (WGS) entry which is preliminary data.</text>
</comment>
<gene>
    <name evidence="3" type="ORF">DFJ68_0558</name>
    <name evidence="2" type="ORF">FHW14_002263</name>
</gene>
<sequence length="190" mass="19465">MRFPLLLVLVIVVLGVLWYVMSGRSVSRRSAPSRHEPVLPSQRSDHGLNVPLTSAGGGLAAQSASEPSFGGAHTPIDEDRPATVSWDRDARDEDELMTDEPGQEPGGDRVAPPAESVGPGGGATPGAAHAEVGDRYTVDEPEGAASMTDEPAGAEAAAGAAAATRASTPRVDGGDSDDDPVEAEGDHPLR</sequence>
<evidence type="ECO:0000313" key="2">
    <source>
        <dbReference type="EMBL" id="MBB2987098.1"/>
    </source>
</evidence>
<feature type="compositionally biased region" description="Basic and acidic residues" evidence="1">
    <location>
        <begin position="75"/>
        <end position="91"/>
    </location>
</feature>
<dbReference type="Proteomes" id="UP000590811">
    <property type="component" value="Unassembled WGS sequence"/>
</dbReference>
<proteinExistence type="predicted"/>
<reference evidence="2 5" key="2">
    <citation type="submission" date="2020-08" db="EMBL/GenBank/DDBJ databases">
        <title>Genomic Encyclopedia of Type Strains, Phase IV (KMG-V): Genome sequencing to study the core and pangenomes of soil and plant-associated prokaryotes.</title>
        <authorList>
            <person name="Whitman W."/>
        </authorList>
    </citation>
    <scope>NUCLEOTIDE SEQUENCE [LARGE SCALE GENOMIC DNA]</scope>
    <source>
        <strain evidence="2 5">B3ACCR2</strain>
    </source>
</reference>
<dbReference type="RefSeq" id="WP_121030826.1">
    <property type="nucleotide sequence ID" value="NZ_JACHVT010000004.1"/>
</dbReference>
<dbReference type="EMBL" id="RBXT01000001">
    <property type="protein sequence ID" value="RKT77142.1"/>
    <property type="molecule type" value="Genomic_DNA"/>
</dbReference>
<protein>
    <submittedName>
        <fullName evidence="3">Uncharacterized protein</fullName>
    </submittedName>
</protein>
<feature type="compositionally biased region" description="Low complexity" evidence="1">
    <location>
        <begin position="150"/>
        <end position="170"/>
    </location>
</feature>
<evidence type="ECO:0000313" key="5">
    <source>
        <dbReference type="Proteomes" id="UP000590811"/>
    </source>
</evidence>
<keyword evidence="4" id="KW-1185">Reference proteome</keyword>
<dbReference type="Proteomes" id="UP000278440">
    <property type="component" value="Unassembled WGS sequence"/>
</dbReference>
<evidence type="ECO:0000313" key="4">
    <source>
        <dbReference type="Proteomes" id="UP000278440"/>
    </source>
</evidence>
<feature type="compositionally biased region" description="Acidic residues" evidence="1">
    <location>
        <begin position="174"/>
        <end position="183"/>
    </location>
</feature>